<dbReference type="Pfam" id="PF16575">
    <property type="entry name" value="CLP1_P"/>
    <property type="match status" value="1"/>
</dbReference>
<proteinExistence type="inferred from homology"/>
<dbReference type="InterPro" id="IPR032319">
    <property type="entry name" value="CLP1_P"/>
</dbReference>
<dbReference type="OrthoDB" id="4054781at2759"/>
<evidence type="ECO:0000256" key="3">
    <source>
        <dbReference type="ARBA" id="ARBA00019824"/>
    </source>
</evidence>
<dbReference type="AlphaFoldDB" id="A0A9W4X8C2"/>
<evidence type="ECO:0000256" key="2">
    <source>
        <dbReference type="ARBA" id="ARBA00018706"/>
    </source>
</evidence>
<dbReference type="InterPro" id="IPR045116">
    <property type="entry name" value="Clp1/Grc3"/>
</dbReference>
<evidence type="ECO:0000256" key="8">
    <source>
        <dbReference type="SAM" id="MobiDB-lite"/>
    </source>
</evidence>
<dbReference type="PANTHER" id="PTHR12755:SF3">
    <property type="entry name" value="POLYNUCLEOTIDE 5'-HYDROXYL-KINASE NOL9"/>
    <property type="match status" value="1"/>
</dbReference>
<dbReference type="GO" id="GO:0005524">
    <property type="term" value="F:ATP binding"/>
    <property type="evidence" value="ECO:0007669"/>
    <property type="project" value="UniProtKB-KW"/>
</dbReference>
<keyword evidence="5" id="KW-0547">Nucleotide-binding</keyword>
<dbReference type="GO" id="GO:0051731">
    <property type="term" value="F:polynucleotide 5'-hydroxyl-kinase activity"/>
    <property type="evidence" value="ECO:0007669"/>
    <property type="project" value="InterPro"/>
</dbReference>
<evidence type="ECO:0000313" key="11">
    <source>
        <dbReference type="Proteomes" id="UP001152885"/>
    </source>
</evidence>
<accession>A0A9W4X8C2</accession>
<dbReference type="InterPro" id="IPR027417">
    <property type="entry name" value="P-loop_NTPase"/>
</dbReference>
<comment type="similarity">
    <text evidence="1">Belongs to the Clp1 family. NOL9/GRC3 subfamily.</text>
</comment>
<dbReference type="EMBL" id="CANTUO010000001">
    <property type="protein sequence ID" value="CAI5755850.1"/>
    <property type="molecule type" value="Genomic_DNA"/>
</dbReference>
<evidence type="ECO:0000256" key="1">
    <source>
        <dbReference type="ARBA" id="ARBA00011003"/>
    </source>
</evidence>
<protein>
    <recommendedName>
        <fullName evidence="3">Polynucleotide 5'-hydroxyl-kinase GRC3</fullName>
    </recommendedName>
    <alternativeName>
        <fullName evidence="2">Polynucleotide 5'-hydroxyl-kinase grc3</fullName>
    </alternativeName>
</protein>
<feature type="region of interest" description="Disordered" evidence="8">
    <location>
        <begin position="1"/>
        <end position="44"/>
    </location>
</feature>
<evidence type="ECO:0000313" key="10">
    <source>
        <dbReference type="EMBL" id="CAI5755850.1"/>
    </source>
</evidence>
<name>A0A9W4X8C2_9ASCO</name>
<keyword evidence="6" id="KW-0418">Kinase</keyword>
<evidence type="ECO:0000256" key="7">
    <source>
        <dbReference type="ARBA" id="ARBA00022840"/>
    </source>
</evidence>
<dbReference type="GO" id="GO:0000448">
    <property type="term" value="P:cleavage in ITS2 between 5.8S rRNA and LSU-rRNA of tricistronic rRNA transcript (SSU-rRNA, 5.8S rRNA, LSU-rRNA)"/>
    <property type="evidence" value="ECO:0007669"/>
    <property type="project" value="TreeGrafter"/>
</dbReference>
<dbReference type="Gene3D" id="3.40.50.300">
    <property type="entry name" value="P-loop containing nucleotide triphosphate hydrolases"/>
    <property type="match status" value="1"/>
</dbReference>
<keyword evidence="4" id="KW-0808">Transferase</keyword>
<evidence type="ECO:0000256" key="4">
    <source>
        <dbReference type="ARBA" id="ARBA00022679"/>
    </source>
</evidence>
<evidence type="ECO:0000256" key="6">
    <source>
        <dbReference type="ARBA" id="ARBA00022777"/>
    </source>
</evidence>
<dbReference type="Proteomes" id="UP001152885">
    <property type="component" value="Unassembled WGS sequence"/>
</dbReference>
<dbReference type="GO" id="GO:0005634">
    <property type="term" value="C:nucleus"/>
    <property type="evidence" value="ECO:0007669"/>
    <property type="project" value="TreeGrafter"/>
</dbReference>
<feature type="domain" description="Clp1 P-loop" evidence="9">
    <location>
        <begin position="224"/>
        <end position="403"/>
    </location>
</feature>
<comment type="caution">
    <text evidence="10">The sequence shown here is derived from an EMBL/GenBank/DDBJ whole genome shotgun (WGS) entry which is preliminary data.</text>
</comment>
<evidence type="ECO:0000256" key="5">
    <source>
        <dbReference type="ARBA" id="ARBA00022741"/>
    </source>
</evidence>
<dbReference type="SUPFAM" id="SSF52540">
    <property type="entry name" value="P-loop containing nucleoside triphosphate hydrolases"/>
    <property type="match status" value="1"/>
</dbReference>
<keyword evidence="11" id="KW-1185">Reference proteome</keyword>
<keyword evidence="7" id="KW-0067">ATP-binding</keyword>
<sequence length="599" mass="68991">MSAYATLRGNSSNSTNIEEDDVEEIIKYQSNSSDNESDDDKDQQFESLRQQAEEIHSNSQTPGNLNDTRPVISLSNFYPTCSNIRYFRSSIEFKLTSNQYILIRGQFKFKVISGSIKLNNFHIISESDAYHDMNNLGQSVPMIQNHSITGSSTILISDLINGIEKIVKLPNPTKTYSFQLSSGVNALYIDDKWIELLENLTYKSQQIINTSPNMRKRRTFMVIGNKNTGKSTFAKTLLNSIIENYNMPVVYLDLDPGQSEYNQPLNLSMTKVENVNYGSHSFNYTESQTTKYYGFNNPVSLINRYESIVENFDKLFNDQYPMIINTPGYIKGYGKELLTKITNKFQPDNLILLSNKLDINANENKEVVENLQYENLNIIPGVYQSVKNSIQMRDLSKLLYFHQKTPCEFDFRHYLIDKSPLKLSYSTNENKGYIKSFTILNHSSTDLDMKELPFMIEAQIWAIYKTKNSINVVSNSKSPNYLNPEEFEFTNGYLGLIIIHSVNMKEKYVNMYTPNHVVEKIQDAVIDGYSLVCCRGGNSDSEVPNYEMLYPNFLKLKQNAIKNGNGNNFDLPYINFEKNLKIGGIWKPRRNLMRRSHQR</sequence>
<reference evidence="10" key="1">
    <citation type="submission" date="2022-12" db="EMBL/GenBank/DDBJ databases">
        <authorList>
            <person name="Brejova B."/>
        </authorList>
    </citation>
    <scope>NUCLEOTIDE SEQUENCE</scope>
</reference>
<organism evidence="10 11">
    <name type="scientific">Candida verbasci</name>
    <dbReference type="NCBI Taxonomy" id="1227364"/>
    <lineage>
        <taxon>Eukaryota</taxon>
        <taxon>Fungi</taxon>
        <taxon>Dikarya</taxon>
        <taxon>Ascomycota</taxon>
        <taxon>Saccharomycotina</taxon>
        <taxon>Pichiomycetes</taxon>
        <taxon>Debaryomycetaceae</taxon>
        <taxon>Candida/Lodderomyces clade</taxon>
        <taxon>Candida</taxon>
    </lineage>
</organism>
<gene>
    <name evidence="10" type="ORF">CANVERA_P0366</name>
</gene>
<evidence type="ECO:0000259" key="9">
    <source>
        <dbReference type="Pfam" id="PF16575"/>
    </source>
</evidence>
<dbReference type="PANTHER" id="PTHR12755">
    <property type="entry name" value="CLEAVAGE/POLYADENYLATION FACTOR IA SUBUNIT CLP1P"/>
    <property type="match status" value="1"/>
</dbReference>